<dbReference type="AlphaFoldDB" id="A0A2T3ZRD3"/>
<name>A0A2T3ZRD3_TRIHA</name>
<protein>
    <submittedName>
        <fullName evidence="1">Uncharacterized protein</fullName>
    </submittedName>
</protein>
<evidence type="ECO:0000313" key="2">
    <source>
        <dbReference type="Proteomes" id="UP000241690"/>
    </source>
</evidence>
<accession>A0A2T3ZRD3</accession>
<proteinExistence type="predicted"/>
<sequence>SYNSTPVESINYLPFYVNYRFKPDLHQPPIKGENTSKAIIIADKLKELY</sequence>
<organism evidence="1 2">
    <name type="scientific">Trichoderma harzianum CBS 226.95</name>
    <dbReference type="NCBI Taxonomy" id="983964"/>
    <lineage>
        <taxon>Eukaryota</taxon>
        <taxon>Fungi</taxon>
        <taxon>Dikarya</taxon>
        <taxon>Ascomycota</taxon>
        <taxon>Pezizomycotina</taxon>
        <taxon>Sordariomycetes</taxon>
        <taxon>Hypocreomycetidae</taxon>
        <taxon>Hypocreales</taxon>
        <taxon>Hypocreaceae</taxon>
        <taxon>Trichoderma</taxon>
    </lineage>
</organism>
<dbReference type="Proteomes" id="UP000241690">
    <property type="component" value="Unassembled WGS sequence"/>
</dbReference>
<feature type="non-terminal residue" evidence="1">
    <location>
        <position position="1"/>
    </location>
</feature>
<dbReference type="EMBL" id="KZ679750">
    <property type="protein sequence ID" value="PTB47351.1"/>
    <property type="molecule type" value="Genomic_DNA"/>
</dbReference>
<gene>
    <name evidence="1" type="ORF">M431DRAFT_102456</name>
</gene>
<keyword evidence="2" id="KW-1185">Reference proteome</keyword>
<evidence type="ECO:0000313" key="1">
    <source>
        <dbReference type="EMBL" id="PTB47351.1"/>
    </source>
</evidence>
<dbReference type="RefSeq" id="XP_024767028.1">
    <property type="nucleotide sequence ID" value="XM_024911441.1"/>
</dbReference>
<reference evidence="1 2" key="1">
    <citation type="submission" date="2016-07" db="EMBL/GenBank/DDBJ databases">
        <title>Multiple horizontal gene transfer events from other fungi enriched the ability of initially mycotrophic Trichoderma (Ascomycota) to feed on dead plant biomass.</title>
        <authorList>
            <consortium name="DOE Joint Genome Institute"/>
            <person name="Aerts A."/>
            <person name="Atanasova L."/>
            <person name="Chenthamara K."/>
            <person name="Zhang J."/>
            <person name="Grujic M."/>
            <person name="Henrissat B."/>
            <person name="Kuo A."/>
            <person name="Salamov A."/>
            <person name="Lipzen A."/>
            <person name="Labutti K."/>
            <person name="Barry K."/>
            <person name="Miao Y."/>
            <person name="Rahimi M.J."/>
            <person name="Shen Q."/>
            <person name="Grigoriev I.V."/>
            <person name="Kubicek C.P."/>
            <person name="Druzhinina I.S."/>
        </authorList>
    </citation>
    <scope>NUCLEOTIDE SEQUENCE [LARGE SCALE GENOMIC DNA]</scope>
    <source>
        <strain evidence="1 2">CBS 226.95</strain>
    </source>
</reference>
<dbReference type="GeneID" id="36620000"/>